<sequence length="89" mass="9923">RTTDCDYATHATIKKRNDHEDQHGVCHREEAPGSFDCGDARIRKRPGDVALDETHPSDSHAITSIRRCTRDAATQTRFGGHAMSDNHPI</sequence>
<protein>
    <submittedName>
        <fullName evidence="1">Uncharacterized protein</fullName>
    </submittedName>
</protein>
<dbReference type="EMBL" id="CAUYUJ010003947">
    <property type="protein sequence ID" value="CAK0807505.1"/>
    <property type="molecule type" value="Genomic_DNA"/>
</dbReference>
<accession>A0ABN9QQY4</accession>
<dbReference type="Proteomes" id="UP001189429">
    <property type="component" value="Unassembled WGS sequence"/>
</dbReference>
<keyword evidence="2" id="KW-1185">Reference proteome</keyword>
<evidence type="ECO:0000313" key="1">
    <source>
        <dbReference type="EMBL" id="CAK0807505.1"/>
    </source>
</evidence>
<feature type="non-terminal residue" evidence="1">
    <location>
        <position position="1"/>
    </location>
</feature>
<proteinExistence type="predicted"/>
<gene>
    <name evidence="1" type="ORF">PCOR1329_LOCUS13373</name>
</gene>
<comment type="caution">
    <text evidence="1">The sequence shown here is derived from an EMBL/GenBank/DDBJ whole genome shotgun (WGS) entry which is preliminary data.</text>
</comment>
<name>A0ABN9QQY4_9DINO</name>
<reference evidence="1" key="1">
    <citation type="submission" date="2023-10" db="EMBL/GenBank/DDBJ databases">
        <authorList>
            <person name="Chen Y."/>
            <person name="Shah S."/>
            <person name="Dougan E. K."/>
            <person name="Thang M."/>
            <person name="Chan C."/>
        </authorList>
    </citation>
    <scope>NUCLEOTIDE SEQUENCE [LARGE SCALE GENOMIC DNA]</scope>
</reference>
<organism evidence="1 2">
    <name type="scientific">Prorocentrum cordatum</name>
    <dbReference type="NCBI Taxonomy" id="2364126"/>
    <lineage>
        <taxon>Eukaryota</taxon>
        <taxon>Sar</taxon>
        <taxon>Alveolata</taxon>
        <taxon>Dinophyceae</taxon>
        <taxon>Prorocentrales</taxon>
        <taxon>Prorocentraceae</taxon>
        <taxon>Prorocentrum</taxon>
    </lineage>
</organism>
<evidence type="ECO:0000313" key="2">
    <source>
        <dbReference type="Proteomes" id="UP001189429"/>
    </source>
</evidence>